<dbReference type="PANTHER" id="PTHR22762">
    <property type="entry name" value="ALPHA-GLUCOSIDASE"/>
    <property type="match status" value="1"/>
</dbReference>
<reference evidence="11" key="1">
    <citation type="journal article" date="2020" name="Stud. Mycol.">
        <title>101 Dothideomycetes genomes: a test case for predicting lifestyles and emergence of pathogens.</title>
        <authorList>
            <person name="Haridas S."/>
            <person name="Albert R."/>
            <person name="Binder M."/>
            <person name="Bloem J."/>
            <person name="Labutti K."/>
            <person name="Salamov A."/>
            <person name="Andreopoulos B."/>
            <person name="Baker S."/>
            <person name="Barry K."/>
            <person name="Bills G."/>
            <person name="Bluhm B."/>
            <person name="Cannon C."/>
            <person name="Castanera R."/>
            <person name="Culley D."/>
            <person name="Daum C."/>
            <person name="Ezra D."/>
            <person name="Gonzalez J."/>
            <person name="Henrissat B."/>
            <person name="Kuo A."/>
            <person name="Liang C."/>
            <person name="Lipzen A."/>
            <person name="Lutzoni F."/>
            <person name="Magnuson J."/>
            <person name="Mondo S."/>
            <person name="Nolan M."/>
            <person name="Ohm R."/>
            <person name="Pangilinan J."/>
            <person name="Park H.-J."/>
            <person name="Ramirez L."/>
            <person name="Alfaro M."/>
            <person name="Sun H."/>
            <person name="Tritt A."/>
            <person name="Yoshinaga Y."/>
            <person name="Zwiers L.-H."/>
            <person name="Turgeon B."/>
            <person name="Goodwin S."/>
            <person name="Spatafora J."/>
            <person name="Crous P."/>
            <person name="Grigoriev I."/>
        </authorList>
    </citation>
    <scope>NUCLEOTIDE SEQUENCE</scope>
    <source>
        <strain evidence="11">CBS 133067</strain>
    </source>
</reference>
<sequence>MHILIIFLTVTLASLAVSGSIDSCPGYVAGITGKSATSLTANLTLAGDACNVYGDDIRDLQLLVEYQSGNRLHVKIYDAAEQVYQIPETFLSLPSGADAPSDFPLVFSYVARPFSFAIQRRDTRETIFNTTGTNLVFESQYIRLRTSLPEDPYIYGLGEDSDPLRRPTQNYSRTFWNVGDSFLPEGSNLYGAHPIYIEMRDGKAHGVFLGNSDGMDVKINNTEDDGQYLEYNAIGGVFDMYFLAGPTPSEVSQQYAGIVGLPAEVAYWTYGFHQCKYGWQDAMELAEVVLNYSRANIPLETLWTDIDYMDRRRTWTLDPERFPLHKIQELVTYLHDHNQSYIMMVDPPVSLNDSKSYDNGLKYDVFIKHANGTIFVAAMWPGASSWVDWLHPNAQRFWTGEVMSFFNPKSGIDLDGIWIDMNDPANFCPYPCADPVGWSAANGDPPAAPPVRTIWPPLPGFPEDFQPPDSSTTVELSKREITGNKTGLTGRNLLNPPYHINNTDGPLYANTIWPDLSLHGGYSEYDMHNLFASGMITATRSALVTRRPGVRPFIISRSTFAGSGNKTGHWTGDNASLWEHYRISIKQNMEFASFYQIPTVGADVCGFNLNTTETLCARWAVLGAFYPFYRNHADITANQQEFYLWPVVAAAARSAIQTRMQLMDYFYTEFHYQTVDGIPRTILPLFYVYPLDNKTLEISLQFFYGQSLMVSPVTEENATSVTFYLPKDTFYDLFTGEKVEGEGEFITRDNVSYAEIPVHVRGGSIVPMRVDGANNTKLLRELDFALLIAPDAHGNATGRLYLDDGESLNPTETSEISFTYSTATGKLVIGGSFGYTTSSKIVGATVLGESAGKSSSSKERRSGNVVKLDRPLSEAFTATL</sequence>
<dbReference type="InterPro" id="IPR048395">
    <property type="entry name" value="Glyco_hydro_31_C"/>
</dbReference>
<dbReference type="InterPro" id="IPR030459">
    <property type="entry name" value="Glyco_hydro_31_CS"/>
</dbReference>
<dbReference type="Gene3D" id="2.60.40.1760">
    <property type="entry name" value="glycosyl hydrolase (family 31)"/>
    <property type="match status" value="1"/>
</dbReference>
<dbReference type="InterPro" id="IPR017853">
    <property type="entry name" value="GH"/>
</dbReference>
<evidence type="ECO:0000256" key="2">
    <source>
        <dbReference type="ARBA" id="ARBA00007806"/>
    </source>
</evidence>
<dbReference type="SUPFAM" id="SSF74650">
    <property type="entry name" value="Galactose mutarotase-like"/>
    <property type="match status" value="1"/>
</dbReference>
<keyword evidence="5 6" id="KW-0326">Glycosidase</keyword>
<dbReference type="SUPFAM" id="SSF51445">
    <property type="entry name" value="(Trans)glycosidases"/>
    <property type="match status" value="1"/>
</dbReference>
<name>A0A9P4IG04_9PEZI</name>
<keyword evidence="4 6" id="KW-0378">Hydrolase</keyword>
<dbReference type="GO" id="GO:0030246">
    <property type="term" value="F:carbohydrate binding"/>
    <property type="evidence" value="ECO:0007669"/>
    <property type="project" value="InterPro"/>
</dbReference>
<dbReference type="Gene3D" id="2.60.40.1180">
    <property type="entry name" value="Golgi alpha-mannosidase II"/>
    <property type="match status" value="2"/>
</dbReference>
<evidence type="ECO:0000259" key="10">
    <source>
        <dbReference type="Pfam" id="PF21365"/>
    </source>
</evidence>
<evidence type="ECO:0000259" key="8">
    <source>
        <dbReference type="Pfam" id="PF01055"/>
    </source>
</evidence>
<dbReference type="Pfam" id="PF21365">
    <property type="entry name" value="Glyco_hydro_31_3rd"/>
    <property type="match status" value="1"/>
</dbReference>
<evidence type="ECO:0000256" key="4">
    <source>
        <dbReference type="ARBA" id="ARBA00022801"/>
    </source>
</evidence>
<dbReference type="EMBL" id="ML978126">
    <property type="protein sequence ID" value="KAF2098633.1"/>
    <property type="molecule type" value="Genomic_DNA"/>
</dbReference>
<dbReference type="CDD" id="cd06602">
    <property type="entry name" value="GH31_MGAM_SI_GAA"/>
    <property type="match status" value="1"/>
</dbReference>
<dbReference type="InterPro" id="IPR000322">
    <property type="entry name" value="Glyco_hydro_31_TIM"/>
</dbReference>
<dbReference type="Pfam" id="PF01055">
    <property type="entry name" value="Glyco_hydro_31_2nd"/>
    <property type="match status" value="1"/>
</dbReference>
<feature type="domain" description="Glycosyl hydrolase family 31 C-terminal" evidence="10">
    <location>
        <begin position="683"/>
        <end position="766"/>
    </location>
</feature>
<evidence type="ECO:0000256" key="3">
    <source>
        <dbReference type="ARBA" id="ARBA00012741"/>
    </source>
</evidence>
<dbReference type="GO" id="GO:0005975">
    <property type="term" value="P:carbohydrate metabolic process"/>
    <property type="evidence" value="ECO:0007669"/>
    <property type="project" value="InterPro"/>
</dbReference>
<dbReference type="PANTHER" id="PTHR22762:SF95">
    <property type="entry name" value="ALPHA_BETA-GLUCOSIDASE AGDC-RELATED"/>
    <property type="match status" value="1"/>
</dbReference>
<dbReference type="Gene3D" id="3.20.20.80">
    <property type="entry name" value="Glycosidases"/>
    <property type="match status" value="1"/>
</dbReference>
<protein>
    <recommendedName>
        <fullName evidence="3">alpha-glucosidase</fullName>
        <ecNumber evidence="3">3.2.1.20</ecNumber>
    </recommendedName>
</protein>
<dbReference type="EC" id="3.2.1.20" evidence="3"/>
<dbReference type="OrthoDB" id="5839090at2759"/>
<keyword evidence="12" id="KW-1185">Reference proteome</keyword>
<accession>A0A9P4IG04</accession>
<comment type="catalytic activity">
    <reaction evidence="1">
        <text>Hydrolysis of terminal, non-reducing (1-&gt;4)-linked alpha-D-glucose residues with release of alpha-D-glucose.</text>
        <dbReference type="EC" id="3.2.1.20"/>
    </reaction>
</comment>
<evidence type="ECO:0000313" key="12">
    <source>
        <dbReference type="Proteomes" id="UP000799772"/>
    </source>
</evidence>
<dbReference type="SUPFAM" id="SSF51011">
    <property type="entry name" value="Glycosyl hydrolase domain"/>
    <property type="match status" value="1"/>
</dbReference>
<dbReference type="Pfam" id="PF13802">
    <property type="entry name" value="Gal_mutarotas_2"/>
    <property type="match status" value="1"/>
</dbReference>
<evidence type="ECO:0000313" key="11">
    <source>
        <dbReference type="EMBL" id="KAF2098633.1"/>
    </source>
</evidence>
<dbReference type="InterPro" id="IPR013780">
    <property type="entry name" value="Glyco_hydro_b"/>
</dbReference>
<dbReference type="GO" id="GO:0004558">
    <property type="term" value="F:alpha-1,4-glucosidase activity"/>
    <property type="evidence" value="ECO:0007669"/>
    <property type="project" value="UniProtKB-EC"/>
</dbReference>
<keyword evidence="7" id="KW-0732">Signal</keyword>
<evidence type="ECO:0000256" key="5">
    <source>
        <dbReference type="ARBA" id="ARBA00023295"/>
    </source>
</evidence>
<evidence type="ECO:0000256" key="6">
    <source>
        <dbReference type="RuleBase" id="RU361185"/>
    </source>
</evidence>
<comment type="similarity">
    <text evidence="2 6">Belongs to the glycosyl hydrolase 31 family.</text>
</comment>
<dbReference type="AlphaFoldDB" id="A0A9P4IG04"/>
<dbReference type="InterPro" id="IPR025887">
    <property type="entry name" value="Glyco_hydro_31_N_dom"/>
</dbReference>
<comment type="caution">
    <text evidence="11">The sequence shown here is derived from an EMBL/GenBank/DDBJ whole genome shotgun (WGS) entry which is preliminary data.</text>
</comment>
<feature type="signal peptide" evidence="7">
    <location>
        <begin position="1"/>
        <end position="18"/>
    </location>
</feature>
<dbReference type="PROSITE" id="PS00707">
    <property type="entry name" value="GLYCOSYL_HYDROL_F31_2"/>
    <property type="match status" value="1"/>
</dbReference>
<feature type="domain" description="Glycoside hydrolase family 31 TIM barrel" evidence="8">
    <location>
        <begin position="263"/>
        <end position="668"/>
    </location>
</feature>
<evidence type="ECO:0000259" key="9">
    <source>
        <dbReference type="Pfam" id="PF13802"/>
    </source>
</evidence>
<dbReference type="CDD" id="cd14752">
    <property type="entry name" value="GH31_N"/>
    <property type="match status" value="1"/>
</dbReference>
<feature type="domain" description="Glycoside hydrolase family 31 N-terminal" evidence="9">
    <location>
        <begin position="113"/>
        <end position="213"/>
    </location>
</feature>
<organism evidence="11 12">
    <name type="scientific">Rhizodiscina lignyota</name>
    <dbReference type="NCBI Taxonomy" id="1504668"/>
    <lineage>
        <taxon>Eukaryota</taxon>
        <taxon>Fungi</taxon>
        <taxon>Dikarya</taxon>
        <taxon>Ascomycota</taxon>
        <taxon>Pezizomycotina</taxon>
        <taxon>Dothideomycetes</taxon>
        <taxon>Pleosporomycetidae</taxon>
        <taxon>Aulographales</taxon>
        <taxon>Rhizodiscinaceae</taxon>
        <taxon>Rhizodiscina</taxon>
    </lineage>
</organism>
<proteinExistence type="inferred from homology"/>
<evidence type="ECO:0000256" key="1">
    <source>
        <dbReference type="ARBA" id="ARBA00001657"/>
    </source>
</evidence>
<gene>
    <name evidence="11" type="ORF">NA57DRAFT_39546</name>
</gene>
<dbReference type="InterPro" id="IPR011013">
    <property type="entry name" value="Gal_mutarotase_sf_dom"/>
</dbReference>
<evidence type="ECO:0000256" key="7">
    <source>
        <dbReference type="SAM" id="SignalP"/>
    </source>
</evidence>
<dbReference type="Proteomes" id="UP000799772">
    <property type="component" value="Unassembled WGS sequence"/>
</dbReference>
<feature type="chain" id="PRO_5040235553" description="alpha-glucosidase" evidence="7">
    <location>
        <begin position="19"/>
        <end position="880"/>
    </location>
</feature>